<reference evidence="2" key="1">
    <citation type="submission" date="2021-04" db="EMBL/GenBank/DDBJ databases">
        <authorList>
            <consortium name="Molecular Ecology Group"/>
        </authorList>
    </citation>
    <scope>NUCLEOTIDE SEQUENCE</scope>
</reference>
<feature type="region of interest" description="Disordered" evidence="1">
    <location>
        <begin position="40"/>
        <end position="79"/>
    </location>
</feature>
<gene>
    <name evidence="2" type="ORF">CUNI_LOCUS8544</name>
</gene>
<feature type="compositionally biased region" description="Polar residues" evidence="1">
    <location>
        <begin position="70"/>
        <end position="79"/>
    </location>
</feature>
<name>A0A8S3Z7V9_9EUPU</name>
<evidence type="ECO:0000256" key="1">
    <source>
        <dbReference type="SAM" id="MobiDB-lite"/>
    </source>
</evidence>
<sequence>MKRSCNRKNACLNDNQTDPLDTLNCVHSQSITCSFNMKPRASQTTTYNTQRLRQESKARIVSTNKRRHSLATTDAQRNSSAACQTKEMKSILRNAVLSRRSSLENVEITHFSKHDYMTAAVTESQPPHNFINEGVEQAKSFVFDDFNFDQALREKDLLRKCLYRLPAESLSSIQGSPKKVTFKNDVEHIANVVT</sequence>
<dbReference type="Proteomes" id="UP000678393">
    <property type="component" value="Unassembled WGS sequence"/>
</dbReference>
<evidence type="ECO:0000313" key="3">
    <source>
        <dbReference type="Proteomes" id="UP000678393"/>
    </source>
</evidence>
<proteinExistence type="predicted"/>
<organism evidence="2 3">
    <name type="scientific">Candidula unifasciata</name>
    <dbReference type="NCBI Taxonomy" id="100452"/>
    <lineage>
        <taxon>Eukaryota</taxon>
        <taxon>Metazoa</taxon>
        <taxon>Spiralia</taxon>
        <taxon>Lophotrochozoa</taxon>
        <taxon>Mollusca</taxon>
        <taxon>Gastropoda</taxon>
        <taxon>Heterobranchia</taxon>
        <taxon>Euthyneura</taxon>
        <taxon>Panpulmonata</taxon>
        <taxon>Eupulmonata</taxon>
        <taxon>Stylommatophora</taxon>
        <taxon>Helicina</taxon>
        <taxon>Helicoidea</taxon>
        <taxon>Geomitridae</taxon>
        <taxon>Candidula</taxon>
    </lineage>
</organism>
<dbReference type="AlphaFoldDB" id="A0A8S3Z7V9"/>
<dbReference type="EMBL" id="CAJHNH020001414">
    <property type="protein sequence ID" value="CAG5122986.1"/>
    <property type="molecule type" value="Genomic_DNA"/>
</dbReference>
<keyword evidence="3" id="KW-1185">Reference proteome</keyword>
<accession>A0A8S3Z7V9</accession>
<comment type="caution">
    <text evidence="2">The sequence shown here is derived from an EMBL/GenBank/DDBJ whole genome shotgun (WGS) entry which is preliminary data.</text>
</comment>
<evidence type="ECO:0000313" key="2">
    <source>
        <dbReference type="EMBL" id="CAG5122986.1"/>
    </source>
</evidence>
<protein>
    <submittedName>
        <fullName evidence="2">Uncharacterized protein</fullName>
    </submittedName>
</protein>
<feature type="compositionally biased region" description="Polar residues" evidence="1">
    <location>
        <begin position="40"/>
        <end position="51"/>
    </location>
</feature>